<evidence type="ECO:0000313" key="6">
    <source>
        <dbReference type="Ensembl" id="ENSLBEP00000002730.1"/>
    </source>
</evidence>
<reference evidence="6" key="2">
    <citation type="submission" date="2025-09" db="UniProtKB">
        <authorList>
            <consortium name="Ensembl"/>
        </authorList>
    </citation>
    <scope>IDENTIFICATION</scope>
</reference>
<keyword evidence="2 4" id="KW-0202">Cytokine</keyword>
<dbReference type="InParanoid" id="A0A3Q3E5U6"/>
<dbReference type="Ensembl" id="ENSLBET00000002884.1">
    <property type="protein sequence ID" value="ENSLBEP00000002730.1"/>
    <property type="gene ID" value="ENSLBEG00000002153.1"/>
</dbReference>
<dbReference type="PANTHER" id="PTHR12015:SF108">
    <property type="entry name" value="C-C MOTIF CHEMOKINE 20"/>
    <property type="match status" value="1"/>
</dbReference>
<dbReference type="InterPro" id="IPR036048">
    <property type="entry name" value="Interleukin_8-like_sf"/>
</dbReference>
<dbReference type="InterPro" id="IPR039809">
    <property type="entry name" value="Chemokine_b/g/d"/>
</dbReference>
<dbReference type="SUPFAM" id="SSF54117">
    <property type="entry name" value="Interleukin 8-like chemokines"/>
    <property type="match status" value="1"/>
</dbReference>
<dbReference type="InterPro" id="IPR001811">
    <property type="entry name" value="Chemokine_IL8-like_dom"/>
</dbReference>
<evidence type="ECO:0000256" key="2">
    <source>
        <dbReference type="ARBA" id="ARBA00022514"/>
    </source>
</evidence>
<dbReference type="GO" id="GO:0006955">
    <property type="term" value="P:immune response"/>
    <property type="evidence" value="ECO:0007669"/>
    <property type="project" value="InterPro"/>
</dbReference>
<dbReference type="SMART" id="SM00199">
    <property type="entry name" value="SCY"/>
    <property type="match status" value="1"/>
</dbReference>
<accession>A0A3Q3E5U6</accession>
<dbReference type="Proteomes" id="UP000261660">
    <property type="component" value="Unplaced"/>
</dbReference>
<dbReference type="GeneTree" id="ENSGT00940000174809"/>
<dbReference type="Pfam" id="PF00048">
    <property type="entry name" value="IL8"/>
    <property type="match status" value="1"/>
</dbReference>
<feature type="domain" description="Chemokine interleukin-8-like" evidence="5">
    <location>
        <begin position="40"/>
        <end position="100"/>
    </location>
</feature>
<organism evidence="6 7">
    <name type="scientific">Labrus bergylta</name>
    <name type="common">ballan wrasse</name>
    <dbReference type="NCBI Taxonomy" id="56723"/>
    <lineage>
        <taxon>Eukaryota</taxon>
        <taxon>Metazoa</taxon>
        <taxon>Chordata</taxon>
        <taxon>Craniata</taxon>
        <taxon>Vertebrata</taxon>
        <taxon>Euteleostomi</taxon>
        <taxon>Actinopterygii</taxon>
        <taxon>Neopterygii</taxon>
        <taxon>Teleostei</taxon>
        <taxon>Neoteleostei</taxon>
        <taxon>Acanthomorphata</taxon>
        <taxon>Eupercaria</taxon>
        <taxon>Labriformes</taxon>
        <taxon>Labridae</taxon>
        <taxon>Labrus</taxon>
    </lineage>
</organism>
<evidence type="ECO:0000256" key="4">
    <source>
        <dbReference type="RuleBase" id="RU361150"/>
    </source>
</evidence>
<dbReference type="CDD" id="cd00272">
    <property type="entry name" value="Chemokine_CC"/>
    <property type="match status" value="1"/>
</dbReference>
<keyword evidence="7" id="KW-1185">Reference proteome</keyword>
<keyword evidence="4" id="KW-0964">Secreted</keyword>
<comment type="similarity">
    <text evidence="1 4">Belongs to the intercrine beta (chemokine CC) family.</text>
</comment>
<keyword evidence="4" id="KW-0145">Chemotaxis</keyword>
<dbReference type="PANTHER" id="PTHR12015">
    <property type="entry name" value="SMALL INDUCIBLE CYTOKINE A"/>
    <property type="match status" value="1"/>
</dbReference>
<dbReference type="PROSITE" id="PS00472">
    <property type="entry name" value="SMALL_CYTOKINES_CC"/>
    <property type="match status" value="1"/>
</dbReference>
<sequence>MPSPPQTTVHPKNTRLSTILHPCPFILLTSSGSLYSPGGSSMCCTTFNRKPIPFRRITGYREITSKEICRKEAIIFSTIRKQEICTTQRDQWVRNLMVLLRYDTSAHFKYQNVSG</sequence>
<dbReference type="GO" id="GO:0005615">
    <property type="term" value="C:extracellular space"/>
    <property type="evidence" value="ECO:0007669"/>
    <property type="project" value="UniProtKB-KW"/>
</dbReference>
<dbReference type="GO" id="GO:0008009">
    <property type="term" value="F:chemokine activity"/>
    <property type="evidence" value="ECO:0007669"/>
    <property type="project" value="InterPro"/>
</dbReference>
<name>A0A3Q3E5U6_9LABR</name>
<evidence type="ECO:0000259" key="5">
    <source>
        <dbReference type="SMART" id="SM00199"/>
    </source>
</evidence>
<keyword evidence="3" id="KW-1015">Disulfide bond</keyword>
<dbReference type="InterPro" id="IPR000827">
    <property type="entry name" value="Chemokine_CC_CS"/>
</dbReference>
<evidence type="ECO:0000313" key="7">
    <source>
        <dbReference type="Proteomes" id="UP000261660"/>
    </source>
</evidence>
<dbReference type="AlphaFoldDB" id="A0A3Q3E5U6"/>
<dbReference type="STRING" id="56723.ENSLBEP00000002730"/>
<protein>
    <recommendedName>
        <fullName evidence="4">C-C motif chemokine</fullName>
    </recommendedName>
</protein>
<proteinExistence type="inferred from homology"/>
<reference evidence="6" key="1">
    <citation type="submission" date="2025-08" db="UniProtKB">
        <authorList>
            <consortium name="Ensembl"/>
        </authorList>
    </citation>
    <scope>IDENTIFICATION</scope>
</reference>
<evidence type="ECO:0000256" key="1">
    <source>
        <dbReference type="ARBA" id="ARBA00010868"/>
    </source>
</evidence>
<comment type="subcellular location">
    <subcellularLocation>
        <location evidence="4">Secreted</location>
    </subcellularLocation>
</comment>
<evidence type="ECO:0000256" key="3">
    <source>
        <dbReference type="ARBA" id="ARBA00023157"/>
    </source>
</evidence>
<dbReference type="Gene3D" id="2.40.50.40">
    <property type="match status" value="1"/>
</dbReference>